<dbReference type="InterPro" id="IPR004089">
    <property type="entry name" value="MCPsignal_dom"/>
</dbReference>
<dbReference type="AlphaFoldDB" id="A0A2A4SLB7"/>
<dbReference type="GO" id="GO:0007165">
    <property type="term" value="P:signal transduction"/>
    <property type="evidence" value="ECO:0007669"/>
    <property type="project" value="UniProtKB-KW"/>
</dbReference>
<dbReference type="GO" id="GO:0006935">
    <property type="term" value="P:chemotaxis"/>
    <property type="evidence" value="ECO:0007669"/>
    <property type="project" value="InterPro"/>
</dbReference>
<dbReference type="SMART" id="SM00283">
    <property type="entry name" value="MA"/>
    <property type="match status" value="1"/>
</dbReference>
<keyword evidence="4" id="KW-0472">Membrane</keyword>
<dbReference type="PRINTS" id="PR00260">
    <property type="entry name" value="CHEMTRNSDUCR"/>
</dbReference>
<evidence type="ECO:0000313" key="6">
    <source>
        <dbReference type="EMBL" id="PCI22176.1"/>
    </source>
</evidence>
<dbReference type="PANTHER" id="PTHR32089">
    <property type="entry name" value="METHYL-ACCEPTING CHEMOTAXIS PROTEIN MCPB"/>
    <property type="match status" value="1"/>
</dbReference>
<dbReference type="SUPFAM" id="SSF58104">
    <property type="entry name" value="Methyl-accepting chemotaxis protein (MCP) signaling domain"/>
    <property type="match status" value="1"/>
</dbReference>
<feature type="domain" description="Methyl-accepting transducer" evidence="5">
    <location>
        <begin position="97"/>
        <end position="333"/>
    </location>
</feature>
<dbReference type="PANTHER" id="PTHR32089:SF112">
    <property type="entry name" value="LYSOZYME-LIKE PROTEIN-RELATED"/>
    <property type="match status" value="1"/>
</dbReference>
<dbReference type="PROSITE" id="PS50111">
    <property type="entry name" value="CHEMOTAXIS_TRANSDUC_2"/>
    <property type="match status" value="1"/>
</dbReference>
<dbReference type="EMBL" id="NVSR01000165">
    <property type="protein sequence ID" value="PCI22176.1"/>
    <property type="molecule type" value="Genomic_DNA"/>
</dbReference>
<dbReference type="GO" id="GO:0004888">
    <property type="term" value="F:transmembrane signaling receptor activity"/>
    <property type="evidence" value="ECO:0007669"/>
    <property type="project" value="InterPro"/>
</dbReference>
<dbReference type="GO" id="GO:0016020">
    <property type="term" value="C:membrane"/>
    <property type="evidence" value="ECO:0007669"/>
    <property type="project" value="InterPro"/>
</dbReference>
<keyword evidence="4" id="KW-0812">Transmembrane</keyword>
<evidence type="ECO:0000256" key="3">
    <source>
        <dbReference type="PROSITE-ProRule" id="PRU00284"/>
    </source>
</evidence>
<evidence type="ECO:0000256" key="2">
    <source>
        <dbReference type="ARBA" id="ARBA00029447"/>
    </source>
</evidence>
<name>A0A2A4SLB7_9DELT</name>
<keyword evidence="4" id="KW-1133">Transmembrane helix</keyword>
<protein>
    <recommendedName>
        <fullName evidence="5">Methyl-accepting transducer domain-containing protein</fullName>
    </recommendedName>
</protein>
<evidence type="ECO:0000313" key="7">
    <source>
        <dbReference type="Proteomes" id="UP000218113"/>
    </source>
</evidence>
<dbReference type="Pfam" id="PF00015">
    <property type="entry name" value="MCPsignal"/>
    <property type="match status" value="1"/>
</dbReference>
<comment type="caution">
    <text evidence="6">The sequence shown here is derived from an EMBL/GenBank/DDBJ whole genome shotgun (WGS) entry which is preliminary data.</text>
</comment>
<organism evidence="6 7">
    <name type="scientific">SAR324 cluster bacterium</name>
    <dbReference type="NCBI Taxonomy" id="2024889"/>
    <lineage>
        <taxon>Bacteria</taxon>
        <taxon>Deltaproteobacteria</taxon>
        <taxon>SAR324 cluster</taxon>
    </lineage>
</organism>
<dbReference type="InterPro" id="IPR004090">
    <property type="entry name" value="Chemotax_Me-accpt_rcpt"/>
</dbReference>
<keyword evidence="1 3" id="KW-0807">Transducer</keyword>
<accession>A0A2A4SLB7</accession>
<gene>
    <name evidence="6" type="ORF">COB67_13580</name>
</gene>
<proteinExistence type="inferred from homology"/>
<feature type="transmembrane region" description="Helical" evidence="4">
    <location>
        <begin position="9"/>
        <end position="30"/>
    </location>
</feature>
<evidence type="ECO:0000256" key="1">
    <source>
        <dbReference type="ARBA" id="ARBA00023224"/>
    </source>
</evidence>
<sequence>MRRSMRSKMILYFAIEGIVYWGIFFIWQAFPSNFTFWLFILNSLIMTPVGFWMINHLQGEILNNISEKKDLRIEVKGNQRHPLVKYLRQKFLYFFDNATSLSTEAAKLFFFIDRSKSYTKQQTEHSQEINLSLQQMSAVIHQIAESTESSLGKAHISHESAQQGMQQVEENVSVMNRLIESFTSINATMEDLKQSTGKISQVMDVIQGISNQTNMLSLNAAIEAAKAGEQGKGFAVVAEEVRNLAQRTSQSTVEISSLVENIEETTTRIVTELQGGTRQITQGREVALETKQIFNSILKNTKENQSDTKEVAIAVEEQSLTIETISSSMTELSESMNQIYHNIEESASTARNLSVQGEDFMRFLLEYRLGNRASKIVHALKGLQTEVGALLTRAEHQGIPIWDHDYQEVESSTPLKFDVKYLSWIDQSPLQQLQDAFKQQHAVFFTVLVDKNGFLPKHNSEFDHPISGNKEQDLVKSRSRRLFNDFTGKRAGKNTDRLLFQTYVRDTGEVMMDLSVPIMINKKHWGGIRVGFTPES</sequence>
<comment type="similarity">
    <text evidence="2">Belongs to the methyl-accepting chemotaxis (MCP) protein family.</text>
</comment>
<dbReference type="Gene3D" id="1.10.287.950">
    <property type="entry name" value="Methyl-accepting chemotaxis protein"/>
    <property type="match status" value="1"/>
</dbReference>
<reference evidence="7" key="1">
    <citation type="submission" date="2017-08" db="EMBL/GenBank/DDBJ databases">
        <title>A dynamic microbial community with high functional redundancy inhabits the cold, oxic subseafloor aquifer.</title>
        <authorList>
            <person name="Tully B.J."/>
            <person name="Wheat C.G."/>
            <person name="Glazer B.T."/>
            <person name="Huber J.A."/>
        </authorList>
    </citation>
    <scope>NUCLEOTIDE SEQUENCE [LARGE SCALE GENOMIC DNA]</scope>
</reference>
<evidence type="ECO:0000256" key="4">
    <source>
        <dbReference type="SAM" id="Phobius"/>
    </source>
</evidence>
<dbReference type="CDD" id="cd11386">
    <property type="entry name" value="MCP_signal"/>
    <property type="match status" value="1"/>
</dbReference>
<dbReference type="Proteomes" id="UP000218113">
    <property type="component" value="Unassembled WGS sequence"/>
</dbReference>
<evidence type="ECO:0000259" key="5">
    <source>
        <dbReference type="PROSITE" id="PS50111"/>
    </source>
</evidence>